<dbReference type="Proteomes" id="UP000286598">
    <property type="component" value="Unassembled WGS sequence"/>
</dbReference>
<reference evidence="3 4" key="1">
    <citation type="submission" date="2018-08" db="EMBL/GenBank/DDBJ databases">
        <title>A genome reference for cultivated species of the human gut microbiota.</title>
        <authorList>
            <person name="Zou Y."/>
            <person name="Xue W."/>
            <person name="Luo G."/>
        </authorList>
    </citation>
    <scope>NUCLEOTIDE SEQUENCE [LARGE SCALE GENOMIC DNA]</scope>
    <source>
        <strain evidence="3 4">AF42-9</strain>
    </source>
</reference>
<name>A0A3R6FHY3_9BACT</name>
<dbReference type="EMBL" id="QRNO01000010">
    <property type="protein sequence ID" value="RHK51940.1"/>
    <property type="molecule type" value="Genomic_DNA"/>
</dbReference>
<keyword evidence="4" id="KW-1185">Reference proteome</keyword>
<feature type="chain" id="PRO_5018687900" evidence="1">
    <location>
        <begin position="20"/>
        <end position="246"/>
    </location>
</feature>
<organism evidence="3 4">
    <name type="scientific">Leyella stercorea</name>
    <dbReference type="NCBI Taxonomy" id="363265"/>
    <lineage>
        <taxon>Bacteria</taxon>
        <taxon>Pseudomonadati</taxon>
        <taxon>Bacteroidota</taxon>
        <taxon>Bacteroidia</taxon>
        <taxon>Bacteroidales</taxon>
        <taxon>Prevotellaceae</taxon>
        <taxon>Leyella</taxon>
    </lineage>
</organism>
<dbReference type="InterPro" id="IPR025665">
    <property type="entry name" value="Beta-barrel_OMP_2"/>
</dbReference>
<evidence type="ECO:0000259" key="2">
    <source>
        <dbReference type="Pfam" id="PF13568"/>
    </source>
</evidence>
<evidence type="ECO:0000256" key="1">
    <source>
        <dbReference type="SAM" id="SignalP"/>
    </source>
</evidence>
<sequence length="246" mass="27886">MRKYIYIIIMCIVSLAASAQERTVQNRPYTDLRPFHFGVVVGTHVQDMEVRMAGPMTITTEDGTQETLVTADQSRWDPGINVGVLGELRLSTHLQLRVAPMMYFGTRHIVFQDLKNLSASGKPEEKRQDMKTAYIAVAGDIIFAAPRFNNHRPYLMAGVSPMINLTGKSTDALKLKRTSLSLEFGVGCDFYLPYFKLRPELKFVYGLGNALDTKHAKELRDKSLLKYTYGVKEARTKMVVLSFYFE</sequence>
<dbReference type="AlphaFoldDB" id="A0A3R6FHY3"/>
<proteinExistence type="predicted"/>
<protein>
    <submittedName>
        <fullName evidence="3">PorT family protein</fullName>
    </submittedName>
</protein>
<dbReference type="RefSeq" id="WP_022430858.1">
    <property type="nucleotide sequence ID" value="NZ_BRDO01000006.1"/>
</dbReference>
<feature type="signal peptide" evidence="1">
    <location>
        <begin position="1"/>
        <end position="19"/>
    </location>
</feature>
<dbReference type="OrthoDB" id="1467485at2"/>
<accession>A0A3R6FHY3</accession>
<comment type="caution">
    <text evidence="3">The sequence shown here is derived from an EMBL/GenBank/DDBJ whole genome shotgun (WGS) entry which is preliminary data.</text>
</comment>
<gene>
    <name evidence="3" type="ORF">DW060_03285</name>
</gene>
<evidence type="ECO:0000313" key="3">
    <source>
        <dbReference type="EMBL" id="RHK51940.1"/>
    </source>
</evidence>
<dbReference type="Pfam" id="PF13568">
    <property type="entry name" value="OMP_b-brl_2"/>
    <property type="match status" value="1"/>
</dbReference>
<keyword evidence="1" id="KW-0732">Signal</keyword>
<feature type="domain" description="Outer membrane protein beta-barrel" evidence="2">
    <location>
        <begin position="25"/>
        <end position="211"/>
    </location>
</feature>
<evidence type="ECO:0000313" key="4">
    <source>
        <dbReference type="Proteomes" id="UP000286598"/>
    </source>
</evidence>